<accession>A0A1M2W114</accession>
<evidence type="ECO:0000313" key="2">
    <source>
        <dbReference type="EMBL" id="OJT13470.1"/>
    </source>
</evidence>
<sequence length="214" mass="22700">MSSQPSGSKRKTDDGAPAPAAKKTRGGAAHAATVALVNSILANPKGYPISGNEEVVRKSLVELAKYARELEEQIAGAPVAGSSKAVVAVAAKPARSQAELEAAADKIRRAAQSGIKKQMTWKPSCKTGSAKFSYDGICPDPEVFGALMGLGGPPKFKMKKFSTDEFQRLVGPVEGSVRYDTLYITSSDVTVRWSDSGEFKFSGSYGKYQPGKDY</sequence>
<dbReference type="OrthoDB" id="5370359at2759"/>
<evidence type="ECO:0000313" key="3">
    <source>
        <dbReference type="Proteomes" id="UP000184267"/>
    </source>
</evidence>
<keyword evidence="3" id="KW-1185">Reference proteome</keyword>
<reference evidence="2 3" key="1">
    <citation type="submission" date="2016-10" db="EMBL/GenBank/DDBJ databases">
        <title>Genome sequence of the basidiomycete white-rot fungus Trametes pubescens.</title>
        <authorList>
            <person name="Makela M.R."/>
            <person name="Granchi Z."/>
            <person name="Peng M."/>
            <person name="De Vries R.P."/>
            <person name="Grigoriev I."/>
            <person name="Riley R."/>
            <person name="Hilden K."/>
        </authorList>
    </citation>
    <scope>NUCLEOTIDE SEQUENCE [LARGE SCALE GENOMIC DNA]</scope>
    <source>
        <strain evidence="2 3">FBCC735</strain>
    </source>
</reference>
<proteinExistence type="predicted"/>
<dbReference type="OMA" id="IKKQMTW"/>
<dbReference type="Proteomes" id="UP000184267">
    <property type="component" value="Unassembled WGS sequence"/>
</dbReference>
<comment type="caution">
    <text evidence="2">The sequence shown here is derived from an EMBL/GenBank/DDBJ whole genome shotgun (WGS) entry which is preliminary data.</text>
</comment>
<gene>
    <name evidence="2" type="ORF">TRAPUB_10000</name>
</gene>
<evidence type="ECO:0000256" key="1">
    <source>
        <dbReference type="SAM" id="MobiDB-lite"/>
    </source>
</evidence>
<organism evidence="2 3">
    <name type="scientific">Trametes pubescens</name>
    <name type="common">White-rot fungus</name>
    <dbReference type="NCBI Taxonomy" id="154538"/>
    <lineage>
        <taxon>Eukaryota</taxon>
        <taxon>Fungi</taxon>
        <taxon>Dikarya</taxon>
        <taxon>Basidiomycota</taxon>
        <taxon>Agaricomycotina</taxon>
        <taxon>Agaricomycetes</taxon>
        <taxon>Polyporales</taxon>
        <taxon>Polyporaceae</taxon>
        <taxon>Trametes</taxon>
    </lineage>
</organism>
<dbReference type="EMBL" id="MNAD01000406">
    <property type="protein sequence ID" value="OJT13470.1"/>
    <property type="molecule type" value="Genomic_DNA"/>
</dbReference>
<dbReference type="AlphaFoldDB" id="A0A1M2W114"/>
<protein>
    <submittedName>
        <fullName evidence="2">Uncharacterized protein</fullName>
    </submittedName>
</protein>
<name>A0A1M2W114_TRAPU</name>
<feature type="region of interest" description="Disordered" evidence="1">
    <location>
        <begin position="1"/>
        <end position="28"/>
    </location>
</feature>